<keyword evidence="1" id="KW-0143">Chaperone</keyword>
<dbReference type="GO" id="GO:0051087">
    <property type="term" value="F:protein-folding chaperone binding"/>
    <property type="evidence" value="ECO:0007669"/>
    <property type="project" value="TreeGrafter"/>
</dbReference>
<accession>A0AAE1IPY7</accession>
<dbReference type="InterPro" id="IPR002939">
    <property type="entry name" value="DnaJ_C"/>
</dbReference>
<dbReference type="GO" id="GO:0006457">
    <property type="term" value="P:protein folding"/>
    <property type="evidence" value="ECO:0007669"/>
    <property type="project" value="InterPro"/>
</dbReference>
<evidence type="ECO:0000313" key="4">
    <source>
        <dbReference type="EMBL" id="KAK4254385.1"/>
    </source>
</evidence>
<name>A0AAE1IPY7_9FABA</name>
<dbReference type="InterPro" id="IPR008971">
    <property type="entry name" value="HSP40/DnaJ_pept-bd"/>
</dbReference>
<sequence length="357" mass="39828">MGDGTRKKPSFKEICKSLLRKKRRDKSFGEHKTSDPTTGPSHEVNDQHIGVHENRFLNKTASKRSITPTPSKNHLSRHPSRKCITPTPFSRNASTRTSSNSDIEASTLSRIMSRRRASGSTTTSTTTSDSPSGQMMSSKCISEPQTPKLRSTSNGRSTTPIIFSQSMVRRKPSPVEMKLECSLEDLCFGSVKKIKITKDVIKHPGIIVQEEETLRIEVKPGWKKGTKITFEGKGDEKPGYLPADIVFLIDEKDHPLFTRDGGNLEVRVEIPLVNALTGCSIQVPLIEEGETMTLSFEDTVIFPGFQKVIEGKGMPNPKQEDGRRGDLLIKFLINFPTELSDEQKEEAVSYLKDCSYE</sequence>
<dbReference type="SUPFAM" id="SSF49493">
    <property type="entry name" value="HSP40/DnaJ peptide-binding domain"/>
    <property type="match status" value="2"/>
</dbReference>
<feature type="compositionally biased region" description="Polar residues" evidence="2">
    <location>
        <begin position="133"/>
        <end position="163"/>
    </location>
</feature>
<feature type="compositionally biased region" description="Basic and acidic residues" evidence="2">
    <location>
        <begin position="43"/>
        <end position="56"/>
    </location>
</feature>
<dbReference type="FunFam" id="2.60.260.20:FF:000002">
    <property type="entry name" value="Dnaj homolog subfamily b member"/>
    <property type="match status" value="1"/>
</dbReference>
<keyword evidence="5" id="KW-1185">Reference proteome</keyword>
<evidence type="ECO:0000256" key="2">
    <source>
        <dbReference type="SAM" id="MobiDB-lite"/>
    </source>
</evidence>
<dbReference type="Proteomes" id="UP001293593">
    <property type="component" value="Unassembled WGS sequence"/>
</dbReference>
<gene>
    <name evidence="4" type="ORF">QN277_009775</name>
</gene>
<dbReference type="FunFam" id="2.60.260.20:FF:000006">
    <property type="entry name" value="DnaJ subfamily B member 13"/>
    <property type="match status" value="1"/>
</dbReference>
<proteinExistence type="predicted"/>
<evidence type="ECO:0000259" key="3">
    <source>
        <dbReference type="Pfam" id="PF01556"/>
    </source>
</evidence>
<feature type="compositionally biased region" description="Low complexity" evidence="2">
    <location>
        <begin position="90"/>
        <end position="101"/>
    </location>
</feature>
<comment type="caution">
    <text evidence="4">The sequence shown here is derived from an EMBL/GenBank/DDBJ whole genome shotgun (WGS) entry which is preliminary data.</text>
</comment>
<reference evidence="4" key="1">
    <citation type="submission" date="2023-10" db="EMBL/GenBank/DDBJ databases">
        <title>Chromosome-level genome of the transformable northern wattle, Acacia crassicarpa.</title>
        <authorList>
            <person name="Massaro I."/>
            <person name="Sinha N.R."/>
            <person name="Poethig S."/>
            <person name="Leichty A.R."/>
        </authorList>
    </citation>
    <scope>NUCLEOTIDE SEQUENCE</scope>
    <source>
        <strain evidence="4">Acra3RX</strain>
        <tissue evidence="4">Leaf</tissue>
    </source>
</reference>
<dbReference type="CDD" id="cd10747">
    <property type="entry name" value="DnaJ_C"/>
    <property type="match status" value="1"/>
</dbReference>
<dbReference type="EMBL" id="JAWXYG010000014">
    <property type="protein sequence ID" value="KAK4254385.1"/>
    <property type="molecule type" value="Genomic_DNA"/>
</dbReference>
<dbReference type="PANTHER" id="PTHR24078">
    <property type="entry name" value="DNAJ HOMOLOG SUBFAMILY C MEMBER"/>
    <property type="match status" value="1"/>
</dbReference>
<feature type="compositionally biased region" description="Low complexity" evidence="2">
    <location>
        <begin position="118"/>
        <end position="132"/>
    </location>
</feature>
<dbReference type="Pfam" id="PF01556">
    <property type="entry name" value="DnaJ_C"/>
    <property type="match status" value="1"/>
</dbReference>
<evidence type="ECO:0000313" key="5">
    <source>
        <dbReference type="Proteomes" id="UP001293593"/>
    </source>
</evidence>
<dbReference type="InterPro" id="IPR051339">
    <property type="entry name" value="DnaJ_subfamily_B"/>
</dbReference>
<protein>
    <recommendedName>
        <fullName evidence="3">Chaperone DnaJ C-terminal domain-containing protein</fullName>
    </recommendedName>
</protein>
<feature type="compositionally biased region" description="Polar residues" evidence="2">
    <location>
        <begin position="57"/>
        <end position="73"/>
    </location>
</feature>
<feature type="domain" description="Chaperone DnaJ C-terminal" evidence="3">
    <location>
        <begin position="175"/>
        <end position="336"/>
    </location>
</feature>
<feature type="compositionally biased region" description="Basic and acidic residues" evidence="2">
    <location>
        <begin position="1"/>
        <end position="15"/>
    </location>
</feature>
<dbReference type="AlphaFoldDB" id="A0AAE1IPY7"/>
<feature type="region of interest" description="Disordered" evidence="2">
    <location>
        <begin position="1"/>
        <end position="163"/>
    </location>
</feature>
<dbReference type="PANTHER" id="PTHR24078:SF522">
    <property type="entry name" value="DNAJ CHAPERONE C-TERMINAL DOMAIN-CONTAINING PROTEIN"/>
    <property type="match status" value="1"/>
</dbReference>
<dbReference type="Gene3D" id="2.60.260.20">
    <property type="entry name" value="Urease metallochaperone UreE, N-terminal domain"/>
    <property type="match status" value="2"/>
</dbReference>
<dbReference type="GO" id="GO:0005829">
    <property type="term" value="C:cytosol"/>
    <property type="evidence" value="ECO:0007669"/>
    <property type="project" value="TreeGrafter"/>
</dbReference>
<organism evidence="4 5">
    <name type="scientific">Acacia crassicarpa</name>
    <name type="common">northern wattle</name>
    <dbReference type="NCBI Taxonomy" id="499986"/>
    <lineage>
        <taxon>Eukaryota</taxon>
        <taxon>Viridiplantae</taxon>
        <taxon>Streptophyta</taxon>
        <taxon>Embryophyta</taxon>
        <taxon>Tracheophyta</taxon>
        <taxon>Spermatophyta</taxon>
        <taxon>Magnoliopsida</taxon>
        <taxon>eudicotyledons</taxon>
        <taxon>Gunneridae</taxon>
        <taxon>Pentapetalae</taxon>
        <taxon>rosids</taxon>
        <taxon>fabids</taxon>
        <taxon>Fabales</taxon>
        <taxon>Fabaceae</taxon>
        <taxon>Caesalpinioideae</taxon>
        <taxon>mimosoid clade</taxon>
        <taxon>Acacieae</taxon>
        <taxon>Acacia</taxon>
    </lineage>
</organism>
<evidence type="ECO:0000256" key="1">
    <source>
        <dbReference type="ARBA" id="ARBA00023186"/>
    </source>
</evidence>
<dbReference type="GO" id="GO:0051082">
    <property type="term" value="F:unfolded protein binding"/>
    <property type="evidence" value="ECO:0007669"/>
    <property type="project" value="InterPro"/>
</dbReference>